<feature type="transmembrane region" description="Helical" evidence="1">
    <location>
        <begin position="290"/>
        <end position="309"/>
    </location>
</feature>
<feature type="transmembrane region" description="Helical" evidence="1">
    <location>
        <begin position="329"/>
        <end position="348"/>
    </location>
</feature>
<name>A0A9E9CB84_9CYAN</name>
<dbReference type="PANTHER" id="PTHR36178:SF1">
    <property type="entry name" value="SODIUM_GLUTAMATE SYMPORTER"/>
    <property type="match status" value="1"/>
</dbReference>
<accession>A0A9E9CB84</accession>
<keyword evidence="1" id="KW-0812">Transmembrane</keyword>
<dbReference type="GO" id="GO:0015501">
    <property type="term" value="F:glutamate:sodium symporter activity"/>
    <property type="evidence" value="ECO:0007669"/>
    <property type="project" value="InterPro"/>
</dbReference>
<dbReference type="Proteomes" id="UP001163152">
    <property type="component" value="Chromosome"/>
</dbReference>
<keyword evidence="3" id="KW-1185">Reference proteome</keyword>
<dbReference type="GO" id="GO:0015813">
    <property type="term" value="P:L-glutamate transmembrane transport"/>
    <property type="evidence" value="ECO:0007669"/>
    <property type="project" value="InterPro"/>
</dbReference>
<dbReference type="EMBL" id="CP113797">
    <property type="protein sequence ID" value="WAL61967.1"/>
    <property type="molecule type" value="Genomic_DNA"/>
</dbReference>
<dbReference type="KEGG" id="tsin:OXH18_08270"/>
<dbReference type="InterPro" id="IPR004445">
    <property type="entry name" value="GltS"/>
</dbReference>
<organism evidence="2 3">
    <name type="scientific">Thermocoleostomius sinensis A174</name>
    <dbReference type="NCBI Taxonomy" id="2016057"/>
    <lineage>
        <taxon>Bacteria</taxon>
        <taxon>Bacillati</taxon>
        <taxon>Cyanobacteriota</taxon>
        <taxon>Cyanophyceae</taxon>
        <taxon>Oculatellales</taxon>
        <taxon>Oculatellaceae</taxon>
        <taxon>Thermocoleostomius</taxon>
    </lineage>
</organism>
<reference evidence="2" key="1">
    <citation type="submission" date="2022-12" db="EMBL/GenBank/DDBJ databases">
        <title>Polyphasic identification of a Novel Hot-Spring Cyanobacterium Ocullathermofonsia sinensis gen nov. sp. nov. and Genomic Insights on its Adaptations to the Thermal Habitat.</title>
        <authorList>
            <person name="Daroch M."/>
            <person name="Tang J."/>
            <person name="Jiang Y."/>
        </authorList>
    </citation>
    <scope>NUCLEOTIDE SEQUENCE</scope>
    <source>
        <strain evidence="2">PKUAC-SCTA174</strain>
    </source>
</reference>
<feature type="transmembrane region" description="Helical" evidence="1">
    <location>
        <begin position="247"/>
        <end position="270"/>
    </location>
</feature>
<dbReference type="PANTHER" id="PTHR36178">
    <property type="entry name" value="SLR0625 PROTEIN"/>
    <property type="match status" value="1"/>
</dbReference>
<feature type="transmembrane region" description="Helical" evidence="1">
    <location>
        <begin position="423"/>
        <end position="442"/>
    </location>
</feature>
<gene>
    <name evidence="2" type="ORF">OXH18_08270</name>
</gene>
<feature type="transmembrane region" description="Helical" evidence="1">
    <location>
        <begin position="36"/>
        <end position="62"/>
    </location>
</feature>
<feature type="transmembrane region" description="Helical" evidence="1">
    <location>
        <begin position="122"/>
        <end position="142"/>
    </location>
</feature>
<proteinExistence type="predicted"/>
<evidence type="ECO:0000313" key="2">
    <source>
        <dbReference type="EMBL" id="WAL61967.1"/>
    </source>
</evidence>
<feature type="transmembrane region" description="Helical" evidence="1">
    <location>
        <begin position="448"/>
        <end position="469"/>
    </location>
</feature>
<keyword evidence="1" id="KW-0472">Membrane</keyword>
<sequence length="483" mass="52416">MFNLRDVFFAFITIAILVLVGRYIKQKSPWIQRLYLPESIVAGVLALLLGPQVLGAIVSALAGPDAPLAQGTFPEAMRTVWSQSPSIFINIVFAALFLGETIPGPREIWRKAAPQVVFGQTLAWGQYVIGILATLLILIPLFGANPIASCLIEIGFEGGHGTAGGMADTLRSLGFDDGPDLALGLATVGIVSGIVCGTALADWARRKGYIRSMPQTVEDPGEFPELTESEPEPPEFQRRRARLMHNLLIDPLSINFGLVGLAVAIGWLILEGLKLLEAATWGQTGFEIMSFVPLFPMALIGGIIVQLVLERLRLHPLVIKPLMKSIAGVSLDVVVITALASISLTVIGGNLGTFLTLSVLGILWNVLIFLWFAPRIFPDYWFEKGIGDMGQSMGVTATGILLLRMVDPDNRSGAFESFAYKQLFFEPIVGGGLFTAAAPALVNQFGLIPVLLLTGGLLLFWLVAGYLLIKQHRRQRRREITHV</sequence>
<feature type="transmembrane region" description="Helical" evidence="1">
    <location>
        <begin position="354"/>
        <end position="373"/>
    </location>
</feature>
<dbReference type="GO" id="GO:0016020">
    <property type="term" value="C:membrane"/>
    <property type="evidence" value="ECO:0007669"/>
    <property type="project" value="InterPro"/>
</dbReference>
<protein>
    <submittedName>
        <fullName evidence="2">Sodium:glutamate symporter</fullName>
    </submittedName>
</protein>
<dbReference type="AlphaFoldDB" id="A0A9E9CB84"/>
<evidence type="ECO:0000256" key="1">
    <source>
        <dbReference type="SAM" id="Phobius"/>
    </source>
</evidence>
<dbReference type="Pfam" id="PF03616">
    <property type="entry name" value="Glt_symporter"/>
    <property type="match status" value="1"/>
</dbReference>
<dbReference type="RefSeq" id="WP_268612042.1">
    <property type="nucleotide sequence ID" value="NZ_CP113797.1"/>
</dbReference>
<feature type="transmembrane region" description="Helical" evidence="1">
    <location>
        <begin position="6"/>
        <end position="24"/>
    </location>
</feature>
<keyword evidence="1" id="KW-1133">Transmembrane helix</keyword>
<evidence type="ECO:0000313" key="3">
    <source>
        <dbReference type="Proteomes" id="UP001163152"/>
    </source>
</evidence>
<feature type="transmembrane region" description="Helical" evidence="1">
    <location>
        <begin position="181"/>
        <end position="204"/>
    </location>
</feature>